<evidence type="ECO:0000256" key="2">
    <source>
        <dbReference type="ARBA" id="ARBA00022827"/>
    </source>
</evidence>
<keyword evidence="1 4" id="KW-0285">Flavoprotein</keyword>
<dbReference type="AlphaFoldDB" id="A0A0D2GD09"/>
<dbReference type="InterPro" id="IPR027477">
    <property type="entry name" value="Succ_DH/fumarate_Rdtase_cat_sf"/>
</dbReference>
<dbReference type="Gene3D" id="3.90.700.10">
    <property type="entry name" value="Succinate dehydrogenase/fumarate reductase flavoprotein, catalytic domain"/>
    <property type="match status" value="1"/>
</dbReference>
<sequence>MNWYRHHKLKLRAVLVFSLLAALISMLIGRFRMMSSQTRAAVPPTSPVVVVGSGLAGLSASSELVARGVPVHILERQQKPGGNSIKASSGINGVPTRFQVPGSDTVPDFYNDTVTSAGARLAASKTVLRKELISKLTESSASAIHWLVDEKGIDLSHVAQLGGHCHARTHRGIGATPPGASIVLTLLKELQASPLVTLETNATVTKVLKVNDEVVGVEASQDGQTKEIKGPVVFTAGGFAGDSSGLLARYRPDLAGLPSTNEALPGSLGLLVDVGAQLIDMEQVQIHPTGFVDPKEPSKPTKFLAAEVLRGEGGILLRQGKRFINELTTRKEVSEAIMALPSQDLQPTRQWDIQLVMDESAYEAAKTHVDFYLWKGLMQKTTISELEHSDVALETMKEYAATVRSISSADSLGRTMFGSWGLQDPTPKSTVYVGTVTPVVHYTMGGVIFSPEAEVLDSSAKPIKGLWAAGETTGGIHGENRLGGSSLLECVVFGRIAGRNAATFVNADGR</sequence>
<dbReference type="GO" id="GO:0010181">
    <property type="term" value="F:FMN binding"/>
    <property type="evidence" value="ECO:0007669"/>
    <property type="project" value="InterPro"/>
</dbReference>
<comment type="cofactor">
    <cofactor evidence="4">
        <name>FAD</name>
        <dbReference type="ChEBI" id="CHEBI:57692"/>
    </cofactor>
    <text evidence="4">Binds 1 FAD per monomer.</text>
</comment>
<dbReference type="InterPro" id="IPR003953">
    <property type="entry name" value="FAD-dep_OxRdtase_2_FAD-bd"/>
</dbReference>
<dbReference type="SUPFAM" id="SSF51905">
    <property type="entry name" value="FAD/NAD(P)-binding domain"/>
    <property type="match status" value="1"/>
</dbReference>
<comment type="similarity">
    <text evidence="4">Belongs to the FAD-dependent oxidoreductase 2 family. FRD/SDH subfamily.</text>
</comment>
<evidence type="ECO:0000256" key="3">
    <source>
        <dbReference type="ARBA" id="ARBA00023002"/>
    </source>
</evidence>
<dbReference type="HOGENOM" id="CLU_011398_4_5_1"/>
<dbReference type="SUPFAM" id="SSF56425">
    <property type="entry name" value="Succinate dehydrogenase/fumarate reductase flavoprotein, catalytic domain"/>
    <property type="match status" value="1"/>
</dbReference>
<dbReference type="InterPro" id="IPR050315">
    <property type="entry name" value="FAD-oxidoreductase_2"/>
</dbReference>
<dbReference type="STRING" id="5601.A0A0D2GD09"/>
<evidence type="ECO:0000313" key="6">
    <source>
        <dbReference type="EMBL" id="KIW69984.1"/>
    </source>
</evidence>
<dbReference type="EC" id="1.3.1.6" evidence="4"/>
<evidence type="ECO:0000259" key="5">
    <source>
        <dbReference type="Pfam" id="PF00890"/>
    </source>
</evidence>
<gene>
    <name evidence="6" type="ORF">PV04_02296</name>
</gene>
<reference evidence="6 7" key="1">
    <citation type="submission" date="2015-01" db="EMBL/GenBank/DDBJ databases">
        <title>The Genome Sequence of Capronia semiimmersa CBS27337.</title>
        <authorList>
            <consortium name="The Broad Institute Genomics Platform"/>
            <person name="Cuomo C."/>
            <person name="de Hoog S."/>
            <person name="Gorbushina A."/>
            <person name="Stielow B."/>
            <person name="Teixiera M."/>
            <person name="Abouelleil A."/>
            <person name="Chapman S.B."/>
            <person name="Priest M."/>
            <person name="Young S.K."/>
            <person name="Wortman J."/>
            <person name="Nusbaum C."/>
            <person name="Birren B."/>
        </authorList>
    </citation>
    <scope>NUCLEOTIDE SEQUENCE [LARGE SCALE GENOMIC DNA]</scope>
    <source>
        <strain evidence="6 7">CBS 27337</strain>
    </source>
</reference>
<dbReference type="PANTHER" id="PTHR43400">
    <property type="entry name" value="FUMARATE REDUCTASE"/>
    <property type="match status" value="1"/>
</dbReference>
<dbReference type="Proteomes" id="UP000054266">
    <property type="component" value="Unassembled WGS sequence"/>
</dbReference>
<accession>A0A0D2GD09</accession>
<organism evidence="6 7">
    <name type="scientific">Phialophora macrospora</name>
    <dbReference type="NCBI Taxonomy" id="1851006"/>
    <lineage>
        <taxon>Eukaryota</taxon>
        <taxon>Fungi</taxon>
        <taxon>Dikarya</taxon>
        <taxon>Ascomycota</taxon>
        <taxon>Pezizomycotina</taxon>
        <taxon>Eurotiomycetes</taxon>
        <taxon>Chaetothyriomycetidae</taxon>
        <taxon>Chaetothyriales</taxon>
        <taxon>Herpotrichiellaceae</taxon>
        <taxon>Phialophora</taxon>
    </lineage>
</organism>
<proteinExistence type="inferred from homology"/>
<dbReference type="Pfam" id="PF00890">
    <property type="entry name" value="FAD_binding_2"/>
    <property type="match status" value="1"/>
</dbReference>
<dbReference type="NCBIfam" id="TIGR01813">
    <property type="entry name" value="flavo_cyto_c"/>
    <property type="match status" value="1"/>
</dbReference>
<protein>
    <recommendedName>
        <fullName evidence="4">Fumarate reductase</fullName>
        <ecNumber evidence="4">1.3.1.6</ecNumber>
    </recommendedName>
</protein>
<comment type="function">
    <text evidence="4">Irreversibly catalyzes the reduction of fumarate to succinate.</text>
</comment>
<dbReference type="InterPro" id="IPR036188">
    <property type="entry name" value="FAD/NAD-bd_sf"/>
</dbReference>
<evidence type="ECO:0000256" key="1">
    <source>
        <dbReference type="ARBA" id="ARBA00022630"/>
    </source>
</evidence>
<dbReference type="InterPro" id="IPR010960">
    <property type="entry name" value="Flavocytochrome_c"/>
</dbReference>
<dbReference type="EMBL" id="KN846957">
    <property type="protein sequence ID" value="KIW69984.1"/>
    <property type="molecule type" value="Genomic_DNA"/>
</dbReference>
<evidence type="ECO:0000313" key="7">
    <source>
        <dbReference type="Proteomes" id="UP000054266"/>
    </source>
</evidence>
<feature type="domain" description="FAD-dependent oxidoreductase 2 FAD-binding" evidence="5">
    <location>
        <begin position="48"/>
        <end position="487"/>
    </location>
</feature>
<keyword evidence="2 4" id="KW-0274">FAD</keyword>
<dbReference type="Gene3D" id="3.50.50.60">
    <property type="entry name" value="FAD/NAD(P)-binding domain"/>
    <property type="match status" value="1"/>
</dbReference>
<keyword evidence="3 4" id="KW-0560">Oxidoreductase</keyword>
<name>A0A0D2GD09_9EURO</name>
<keyword evidence="7" id="KW-1185">Reference proteome</keyword>
<comment type="catalytic activity">
    <reaction evidence="4">
        <text>succinate + NAD(+) = fumarate + NADH + H(+)</text>
        <dbReference type="Rhea" id="RHEA:18281"/>
        <dbReference type="ChEBI" id="CHEBI:15378"/>
        <dbReference type="ChEBI" id="CHEBI:29806"/>
        <dbReference type="ChEBI" id="CHEBI:30031"/>
        <dbReference type="ChEBI" id="CHEBI:57540"/>
        <dbReference type="ChEBI" id="CHEBI:57945"/>
        <dbReference type="EC" id="1.3.1.6"/>
    </reaction>
</comment>
<dbReference type="PANTHER" id="PTHR43400:SF12">
    <property type="entry name" value="FUMARATE REDUCTASE"/>
    <property type="match status" value="1"/>
</dbReference>
<dbReference type="GO" id="GO:0016156">
    <property type="term" value="F:fumarate reductase (NADH) activity"/>
    <property type="evidence" value="ECO:0007669"/>
    <property type="project" value="UniProtKB-EC"/>
</dbReference>
<evidence type="ECO:0000256" key="4">
    <source>
        <dbReference type="RuleBase" id="RU366062"/>
    </source>
</evidence>